<dbReference type="OrthoDB" id="337038at2759"/>
<proteinExistence type="predicted"/>
<reference evidence="1" key="1">
    <citation type="submission" date="2019-07" db="EMBL/GenBank/DDBJ databases">
        <authorList>
            <person name="Palmer J.M."/>
        </authorList>
    </citation>
    <scope>NUCLEOTIDE SEQUENCE</scope>
    <source>
        <strain evidence="1">PC9</strain>
    </source>
</reference>
<keyword evidence="2" id="KW-1185">Reference proteome</keyword>
<dbReference type="RefSeq" id="XP_036634897.1">
    <property type="nucleotide sequence ID" value="XM_036773424.1"/>
</dbReference>
<dbReference type="AlphaFoldDB" id="A0A8H6ZZT9"/>
<dbReference type="VEuPathDB" id="FungiDB:PC9H_003832"/>
<comment type="caution">
    <text evidence="1">The sequence shown here is derived from an EMBL/GenBank/DDBJ whole genome shotgun (WGS) entry which is preliminary data.</text>
</comment>
<dbReference type="GeneID" id="59373650"/>
<sequence>MGQAGYVSLHGQHAGIMNSVQTLGTKYEGIRFRRVLLDTIPQIDELARAVIPSHPAMKPHARMLHHFRFILPLLPSITSEEENISFLHYYDSAIQIVRNSSREPTEAEFELGMQAAQEIINWSVFCLKMSWPMSSED</sequence>
<name>A0A8H6ZZT9_PLEOS</name>
<evidence type="ECO:0000313" key="2">
    <source>
        <dbReference type="Proteomes" id="UP000623687"/>
    </source>
</evidence>
<gene>
    <name evidence="1" type="ORF">PC9H_003832</name>
</gene>
<dbReference type="Proteomes" id="UP000623687">
    <property type="component" value="Unassembled WGS sequence"/>
</dbReference>
<accession>A0A8H6ZZT9</accession>
<dbReference type="EMBL" id="JACETU010000002">
    <property type="protein sequence ID" value="KAF7436998.1"/>
    <property type="molecule type" value="Genomic_DNA"/>
</dbReference>
<organism evidence="1 2">
    <name type="scientific">Pleurotus ostreatus</name>
    <name type="common">Oyster mushroom</name>
    <name type="synonym">White-rot fungus</name>
    <dbReference type="NCBI Taxonomy" id="5322"/>
    <lineage>
        <taxon>Eukaryota</taxon>
        <taxon>Fungi</taxon>
        <taxon>Dikarya</taxon>
        <taxon>Basidiomycota</taxon>
        <taxon>Agaricomycotina</taxon>
        <taxon>Agaricomycetes</taxon>
        <taxon>Agaricomycetidae</taxon>
        <taxon>Agaricales</taxon>
        <taxon>Pleurotineae</taxon>
        <taxon>Pleurotaceae</taxon>
        <taxon>Pleurotus</taxon>
    </lineage>
</organism>
<evidence type="ECO:0000313" key="1">
    <source>
        <dbReference type="EMBL" id="KAF7436998.1"/>
    </source>
</evidence>
<protein>
    <submittedName>
        <fullName evidence="1">Uncharacterized protein</fullName>
    </submittedName>
</protein>